<proteinExistence type="predicted"/>
<dbReference type="Gene3D" id="3.20.20.190">
    <property type="entry name" value="Phosphatidylinositol (PI) phosphodiesterase"/>
    <property type="match status" value="1"/>
</dbReference>
<accession>A0A1H9KX16</accession>
<dbReference type="NCBIfam" id="NF006989">
    <property type="entry name" value="PRK09454.1"/>
    <property type="match status" value="1"/>
</dbReference>
<organism evidence="2 3">
    <name type="scientific">Rosenbergiella nectarea</name>
    <dbReference type="NCBI Taxonomy" id="988801"/>
    <lineage>
        <taxon>Bacteria</taxon>
        <taxon>Pseudomonadati</taxon>
        <taxon>Pseudomonadota</taxon>
        <taxon>Gammaproteobacteria</taxon>
        <taxon>Enterobacterales</taxon>
        <taxon>Erwiniaceae</taxon>
        <taxon>Rosenbergiella</taxon>
    </lineage>
</organism>
<dbReference type="RefSeq" id="WP_092677220.1">
    <property type="nucleotide sequence ID" value="NZ_FOGC01000010.1"/>
</dbReference>
<dbReference type="InterPro" id="IPR017946">
    <property type="entry name" value="PLC-like_Pdiesterase_TIM-brl"/>
</dbReference>
<dbReference type="FunFam" id="3.20.20.190:FF:000036">
    <property type="entry name" value="Glycerophosphodiester phosphodiesterase, cytosolic"/>
    <property type="match status" value="1"/>
</dbReference>
<dbReference type="AlphaFoldDB" id="A0A1H9KX16"/>
<gene>
    <name evidence="2" type="ORF">SAMN05216522_11065</name>
</gene>
<reference evidence="3" key="1">
    <citation type="submission" date="2016-10" db="EMBL/GenBank/DDBJ databases">
        <authorList>
            <person name="Varghese N."/>
            <person name="Submissions S."/>
        </authorList>
    </citation>
    <scope>NUCLEOTIDE SEQUENCE [LARGE SCALE GENOMIC DNA]</scope>
    <source>
        <strain evidence="3">8N4</strain>
    </source>
</reference>
<evidence type="ECO:0000313" key="3">
    <source>
        <dbReference type="Proteomes" id="UP000242515"/>
    </source>
</evidence>
<name>A0A1H9KX16_9GAMM</name>
<feature type="domain" description="GP-PDE" evidence="1">
    <location>
        <begin position="9"/>
        <end position="246"/>
    </location>
</feature>
<sequence length="248" mass="28000">MINENWPYPRIVAHRGGGNLAPENTLAAIDCGYHYGHTMIEFDAKLSADQQVFLLDDDTLTRTSHSRGVAGDMTWETLRQVDAGSWFSEQFVGEGLAHLADVAKRCQQYGLLANIEIKPTTGLESVTGTLVARAAAEYWREMTKPLLSSFSYEALFAAQQEQPDLPRGYLMHEWQDDWLSTTQQLECVSLHLNYRLLTPARIYQIKQAGLRILAYTVNDPRKVRELLDYGVDTICTDCIDQIGPQFPN</sequence>
<keyword evidence="3" id="KW-1185">Reference proteome</keyword>
<dbReference type="PANTHER" id="PTHR46211:SF1">
    <property type="entry name" value="GLYCEROPHOSPHODIESTER PHOSPHODIESTERASE, CYTOPLASMIC"/>
    <property type="match status" value="1"/>
</dbReference>
<protein>
    <submittedName>
        <fullName evidence="2">Glycerophosphoryl diester phosphodiesterase</fullName>
    </submittedName>
</protein>
<dbReference type="GO" id="GO:0008081">
    <property type="term" value="F:phosphoric diester hydrolase activity"/>
    <property type="evidence" value="ECO:0007669"/>
    <property type="project" value="InterPro"/>
</dbReference>
<evidence type="ECO:0000259" key="1">
    <source>
        <dbReference type="PROSITE" id="PS51704"/>
    </source>
</evidence>
<dbReference type="OrthoDB" id="9795622at2"/>
<dbReference type="PANTHER" id="PTHR46211">
    <property type="entry name" value="GLYCEROPHOSPHORYL DIESTER PHOSPHODIESTERASE"/>
    <property type="match status" value="1"/>
</dbReference>
<dbReference type="EMBL" id="FOGC01000010">
    <property type="protein sequence ID" value="SER03417.1"/>
    <property type="molecule type" value="Genomic_DNA"/>
</dbReference>
<dbReference type="InterPro" id="IPR030395">
    <property type="entry name" value="GP_PDE_dom"/>
</dbReference>
<dbReference type="GO" id="GO:0006629">
    <property type="term" value="P:lipid metabolic process"/>
    <property type="evidence" value="ECO:0007669"/>
    <property type="project" value="InterPro"/>
</dbReference>
<dbReference type="Pfam" id="PF03009">
    <property type="entry name" value="GDPD"/>
    <property type="match status" value="1"/>
</dbReference>
<dbReference type="SUPFAM" id="SSF51695">
    <property type="entry name" value="PLC-like phosphodiesterases"/>
    <property type="match status" value="1"/>
</dbReference>
<dbReference type="Proteomes" id="UP000242515">
    <property type="component" value="Unassembled WGS sequence"/>
</dbReference>
<dbReference type="STRING" id="988801.SAMN05216522_11065"/>
<dbReference type="CDD" id="cd08562">
    <property type="entry name" value="GDPD_EcUgpQ_like"/>
    <property type="match status" value="1"/>
</dbReference>
<evidence type="ECO:0000313" key="2">
    <source>
        <dbReference type="EMBL" id="SER03417.1"/>
    </source>
</evidence>
<dbReference type="PROSITE" id="PS51704">
    <property type="entry name" value="GP_PDE"/>
    <property type="match status" value="1"/>
</dbReference>